<dbReference type="RefSeq" id="WP_080915946.1">
    <property type="nucleotide sequence ID" value="NZ_CP020472.1"/>
</dbReference>
<feature type="coiled-coil region" evidence="1">
    <location>
        <begin position="283"/>
        <end position="310"/>
    </location>
</feature>
<dbReference type="EMBL" id="CP020472">
    <property type="protein sequence ID" value="ARD22701.1"/>
    <property type="molecule type" value="Genomic_DNA"/>
</dbReference>
<feature type="region of interest" description="Disordered" evidence="2">
    <location>
        <begin position="79"/>
        <end position="98"/>
    </location>
</feature>
<evidence type="ECO:0000313" key="4">
    <source>
        <dbReference type="Proteomes" id="UP000191820"/>
    </source>
</evidence>
<sequence length="326" mass="36269">MYNHLFSQPIQYEIKPNQSLLVSLADDVSDFVLLPALSQPLAEIIISELPSHTNEQGASIILTCQPFFTVSRVESLNDKDTHGQDRLDKEKLDQGKVNKASEATASAGYSLNSVPDTSPSSGTISHQCHVSKHLGKVTRALGQGCRLYARVGIAPRISAAMLRKGVTLTFSFIHSDEGVVIEYEQSVCEAITLEKDLRLNQEPKELIMAKAILARNFDYEEPPATIALNISEIEQVRADISHYLSEERNKVHAIIAAQLLKLDNLLNHKQQWLLRTYSQSQQRTNYASAANELSKDVEDLQRKLECFALLAPADVSLMVDKLTEDN</sequence>
<proteinExistence type="predicted"/>
<reference evidence="3 4" key="1">
    <citation type="submission" date="2017-03" db="EMBL/GenBank/DDBJ databases">
        <title>Genome sequencing of Shewanella japonica KCTC 22435.</title>
        <authorList>
            <person name="Kim K.M."/>
        </authorList>
    </citation>
    <scope>NUCLEOTIDE SEQUENCE [LARGE SCALE GENOMIC DNA]</scope>
    <source>
        <strain evidence="3 4">KCTC 22435</strain>
    </source>
</reference>
<feature type="compositionally biased region" description="Basic and acidic residues" evidence="2">
    <location>
        <begin position="79"/>
        <end position="96"/>
    </location>
</feature>
<keyword evidence="1" id="KW-0175">Coiled coil</keyword>
<protein>
    <recommendedName>
        <fullName evidence="5">Lon N-terminal domain-containing protein</fullName>
    </recommendedName>
</protein>
<evidence type="ECO:0000256" key="2">
    <source>
        <dbReference type="SAM" id="MobiDB-lite"/>
    </source>
</evidence>
<organism evidence="3 4">
    <name type="scientific">Shewanella japonica</name>
    <dbReference type="NCBI Taxonomy" id="93973"/>
    <lineage>
        <taxon>Bacteria</taxon>
        <taxon>Pseudomonadati</taxon>
        <taxon>Pseudomonadota</taxon>
        <taxon>Gammaproteobacteria</taxon>
        <taxon>Alteromonadales</taxon>
        <taxon>Shewanellaceae</taxon>
        <taxon>Shewanella</taxon>
    </lineage>
</organism>
<evidence type="ECO:0008006" key="5">
    <source>
        <dbReference type="Google" id="ProtNLM"/>
    </source>
</evidence>
<accession>A0ABN4YE03</accession>
<keyword evidence="4" id="KW-1185">Reference proteome</keyword>
<name>A0ABN4YE03_9GAMM</name>
<gene>
    <name evidence="3" type="ORF">SJ2017_2411</name>
</gene>
<evidence type="ECO:0000256" key="1">
    <source>
        <dbReference type="SAM" id="Coils"/>
    </source>
</evidence>
<evidence type="ECO:0000313" key="3">
    <source>
        <dbReference type="EMBL" id="ARD22701.1"/>
    </source>
</evidence>
<dbReference type="Proteomes" id="UP000191820">
    <property type="component" value="Chromosome"/>
</dbReference>